<protein>
    <recommendedName>
        <fullName evidence="2">Glycosyl transferase family 1 domain-containing protein</fullName>
    </recommendedName>
</protein>
<dbReference type="PANTHER" id="PTHR47778:SF2">
    <property type="entry name" value="GLYCOSYL TRANSFERASE FAMILY 1 DOMAIN-CONTAINING PROTEIN"/>
    <property type="match status" value="1"/>
</dbReference>
<dbReference type="PANTHER" id="PTHR47778">
    <property type="entry name" value="BNAA05G14870D PROTEIN"/>
    <property type="match status" value="1"/>
</dbReference>
<evidence type="ECO:0000313" key="3">
    <source>
        <dbReference type="EMBL" id="TQD97693.1"/>
    </source>
</evidence>
<dbReference type="Pfam" id="PF00534">
    <property type="entry name" value="Glycos_transf_1"/>
    <property type="match status" value="1"/>
</dbReference>
<evidence type="ECO:0000313" key="4">
    <source>
        <dbReference type="Proteomes" id="UP000315295"/>
    </source>
</evidence>
<gene>
    <name evidence="3" type="ORF">C1H46_016666</name>
</gene>
<evidence type="ECO:0000256" key="1">
    <source>
        <dbReference type="ARBA" id="ARBA00022676"/>
    </source>
</evidence>
<organism evidence="3 4">
    <name type="scientific">Malus baccata</name>
    <name type="common">Siberian crab apple</name>
    <name type="synonym">Pyrus baccata</name>
    <dbReference type="NCBI Taxonomy" id="106549"/>
    <lineage>
        <taxon>Eukaryota</taxon>
        <taxon>Viridiplantae</taxon>
        <taxon>Streptophyta</taxon>
        <taxon>Embryophyta</taxon>
        <taxon>Tracheophyta</taxon>
        <taxon>Spermatophyta</taxon>
        <taxon>Magnoliopsida</taxon>
        <taxon>eudicotyledons</taxon>
        <taxon>Gunneridae</taxon>
        <taxon>Pentapetalae</taxon>
        <taxon>rosids</taxon>
        <taxon>fabids</taxon>
        <taxon>Rosales</taxon>
        <taxon>Rosaceae</taxon>
        <taxon>Amygdaloideae</taxon>
        <taxon>Maleae</taxon>
        <taxon>Malus</taxon>
    </lineage>
</organism>
<dbReference type="STRING" id="106549.A0A540MG71"/>
<dbReference type="Proteomes" id="UP000315295">
    <property type="component" value="Unassembled WGS sequence"/>
</dbReference>
<feature type="domain" description="Glycosyl transferase family 1" evidence="2">
    <location>
        <begin position="54"/>
        <end position="117"/>
    </location>
</feature>
<proteinExistence type="predicted"/>
<keyword evidence="1" id="KW-0328">Glycosyltransferase</keyword>
<sequence length="134" mass="14621">MAEKDGSAKGIVFSQFTSFLDISRHICIVSGADVQLHKKGGQECEWRHTTKCYCSVQYGLGETFGRVTIEAMAFGLPVLGTEAGGTKEIVEHNVTGLLHPVGHDGTRGLAENLRFLLKMCAIKAFHLTIDVEEL</sequence>
<dbReference type="InterPro" id="IPR001296">
    <property type="entry name" value="Glyco_trans_1"/>
</dbReference>
<accession>A0A540MG71</accession>
<dbReference type="SUPFAM" id="SSF53756">
    <property type="entry name" value="UDP-Glycosyltransferase/glycogen phosphorylase"/>
    <property type="match status" value="1"/>
</dbReference>
<comment type="caution">
    <text evidence="3">The sequence shown here is derived from an EMBL/GenBank/DDBJ whole genome shotgun (WGS) entry which is preliminary data.</text>
</comment>
<dbReference type="Gene3D" id="3.40.50.2000">
    <property type="entry name" value="Glycogen Phosphorylase B"/>
    <property type="match status" value="1"/>
</dbReference>
<dbReference type="EMBL" id="VIEB01000265">
    <property type="protein sequence ID" value="TQD97693.1"/>
    <property type="molecule type" value="Genomic_DNA"/>
</dbReference>
<dbReference type="AlphaFoldDB" id="A0A540MG71"/>
<evidence type="ECO:0000259" key="2">
    <source>
        <dbReference type="Pfam" id="PF00534"/>
    </source>
</evidence>
<name>A0A540MG71_MALBA</name>
<keyword evidence="1" id="KW-0808">Transferase</keyword>
<dbReference type="GO" id="GO:0016757">
    <property type="term" value="F:glycosyltransferase activity"/>
    <property type="evidence" value="ECO:0007669"/>
    <property type="project" value="UniProtKB-KW"/>
</dbReference>
<keyword evidence="4" id="KW-1185">Reference proteome</keyword>
<reference evidence="3 4" key="1">
    <citation type="journal article" date="2019" name="G3 (Bethesda)">
        <title>Sequencing of a Wild Apple (Malus baccata) Genome Unravels the Differences Between Cultivated and Wild Apple Species Regarding Disease Resistance and Cold Tolerance.</title>
        <authorList>
            <person name="Chen X."/>
        </authorList>
    </citation>
    <scope>NUCLEOTIDE SEQUENCE [LARGE SCALE GENOMIC DNA]</scope>
    <source>
        <strain evidence="4">cv. Shandingzi</strain>
        <tissue evidence="3">Leaves</tissue>
    </source>
</reference>